<sequence>MFNSNPFYRTYNSPYNPDRAQAIAAQRAKRAQWLPDEYDDGDFDDHGYNMLSPRERAYLDAHRRQVLMEQERNRQRELEIQKRAEEERRWQDALDRRQKEDEIARRKLQEEKEKRRQGQNLRPHSRSRSPSRQIPIHDSHPPASSEKPPSPEQRPLHDSEMHQQAATKIQQCFRTHRSLQSIQDIHSQFETLRSEFIYPSIITFQEPSSSNTIDVPSSSITPSDDVNIDSSSSFPKLAFNSTNYNLHAYNESLEKLLVKLDGVESWGDTDVRTKRRSVVKSIEKEQGRVDRFCQDVWLKHIQDKKADVEPVNNVNPDKDML</sequence>
<proteinExistence type="predicted"/>
<feature type="domain" description="BAG" evidence="2">
    <location>
        <begin position="243"/>
        <end position="291"/>
    </location>
</feature>
<reference evidence="4" key="1">
    <citation type="journal article" date="2012" name="Proc. Natl. Acad. Sci. U.S.A.">
        <title>Genome sequence of the button mushroom Agaricus bisporus reveals mechanisms governing adaptation to a humic-rich ecological niche.</title>
        <authorList>
            <person name="Morin E."/>
            <person name="Kohler A."/>
            <person name="Baker A.R."/>
            <person name="Foulongne-Oriol M."/>
            <person name="Lombard V."/>
            <person name="Nagy L.G."/>
            <person name="Ohm R.A."/>
            <person name="Patyshakuliyeva A."/>
            <person name="Brun A."/>
            <person name="Aerts A.L."/>
            <person name="Bailey A.M."/>
            <person name="Billette C."/>
            <person name="Coutinho P.M."/>
            <person name="Deakin G."/>
            <person name="Doddapaneni H."/>
            <person name="Floudas D."/>
            <person name="Grimwood J."/>
            <person name="Hilden K."/>
            <person name="Kuees U."/>
            <person name="LaButti K.M."/>
            <person name="Lapidus A."/>
            <person name="Lindquist E.A."/>
            <person name="Lucas S.M."/>
            <person name="Murat C."/>
            <person name="Riley R.W."/>
            <person name="Salamov A.A."/>
            <person name="Schmutz J."/>
            <person name="Subramanian V."/>
            <person name="Woesten H.A.B."/>
            <person name="Xu J."/>
            <person name="Eastwood D.C."/>
            <person name="Foster G.D."/>
            <person name="Sonnenberg A.S."/>
            <person name="Cullen D."/>
            <person name="de Vries R.P."/>
            <person name="Lundell T."/>
            <person name="Hibbett D.S."/>
            <person name="Henrissat B."/>
            <person name="Burton K.S."/>
            <person name="Kerrigan R.W."/>
            <person name="Challen M.P."/>
            <person name="Grigoriev I.V."/>
            <person name="Martin F."/>
        </authorList>
    </citation>
    <scope>NUCLEOTIDE SEQUENCE [LARGE SCALE GENOMIC DNA]</scope>
    <source>
        <strain evidence="4">JB137-S8 / ATCC MYA-4627 / FGSC 10392</strain>
    </source>
</reference>
<dbReference type="Proteomes" id="UP000008493">
    <property type="component" value="Unassembled WGS sequence"/>
</dbReference>
<dbReference type="GeneID" id="18827764"/>
<dbReference type="GO" id="GO:0051087">
    <property type="term" value="F:protein-folding chaperone binding"/>
    <property type="evidence" value="ECO:0007669"/>
    <property type="project" value="InterPro"/>
</dbReference>
<dbReference type="InterPro" id="IPR036533">
    <property type="entry name" value="BAG_dom_sf"/>
</dbReference>
<dbReference type="AlphaFoldDB" id="K5WI19"/>
<evidence type="ECO:0000313" key="3">
    <source>
        <dbReference type="EMBL" id="EKM74926.1"/>
    </source>
</evidence>
<accession>K5WI19</accession>
<evidence type="ECO:0000259" key="2">
    <source>
        <dbReference type="Pfam" id="PF02179"/>
    </source>
</evidence>
<protein>
    <recommendedName>
        <fullName evidence="2">BAG domain-containing protein</fullName>
    </recommendedName>
</protein>
<dbReference type="SUPFAM" id="SSF63491">
    <property type="entry name" value="BAG domain"/>
    <property type="match status" value="1"/>
</dbReference>
<dbReference type="InterPro" id="IPR003103">
    <property type="entry name" value="BAG_domain"/>
</dbReference>
<name>K5WI19_AGABU</name>
<dbReference type="CDD" id="cd22249">
    <property type="entry name" value="UDM1_RNF168_RNF169-like"/>
    <property type="match status" value="1"/>
</dbReference>
<dbReference type="InParanoid" id="K5WI19"/>
<dbReference type="Gene3D" id="1.20.58.120">
    <property type="entry name" value="BAG domain"/>
    <property type="match status" value="1"/>
</dbReference>
<dbReference type="PROSITE" id="PS50096">
    <property type="entry name" value="IQ"/>
    <property type="match status" value="1"/>
</dbReference>
<gene>
    <name evidence="3" type="ORF">AGABI1DRAFT_132769</name>
</gene>
<evidence type="ECO:0000256" key="1">
    <source>
        <dbReference type="SAM" id="MobiDB-lite"/>
    </source>
</evidence>
<dbReference type="Pfam" id="PF02179">
    <property type="entry name" value="BAG"/>
    <property type="match status" value="1"/>
</dbReference>
<dbReference type="HOGENOM" id="CLU_075089_0_0_1"/>
<dbReference type="eggNOG" id="ENOG502SCQW">
    <property type="taxonomic scope" value="Eukaryota"/>
</dbReference>
<evidence type="ECO:0000313" key="4">
    <source>
        <dbReference type="Proteomes" id="UP000008493"/>
    </source>
</evidence>
<dbReference type="OrthoDB" id="333905at2759"/>
<dbReference type="EMBL" id="JH971424">
    <property type="protein sequence ID" value="EKM74926.1"/>
    <property type="molecule type" value="Genomic_DNA"/>
</dbReference>
<dbReference type="RefSeq" id="XP_007334462.1">
    <property type="nucleotide sequence ID" value="XM_007334400.1"/>
</dbReference>
<feature type="region of interest" description="Disordered" evidence="1">
    <location>
        <begin position="109"/>
        <end position="167"/>
    </location>
</feature>
<keyword evidence="4" id="KW-1185">Reference proteome</keyword>
<dbReference type="OMA" id="CFRTHRS"/>
<dbReference type="KEGG" id="abp:AGABI1DRAFT132769"/>
<organism evidence="3 4">
    <name type="scientific">Agaricus bisporus var. burnettii (strain JB137-S8 / ATCC MYA-4627 / FGSC 10392)</name>
    <name type="common">White button mushroom</name>
    <dbReference type="NCBI Taxonomy" id="597362"/>
    <lineage>
        <taxon>Eukaryota</taxon>
        <taxon>Fungi</taxon>
        <taxon>Dikarya</taxon>
        <taxon>Basidiomycota</taxon>
        <taxon>Agaricomycotina</taxon>
        <taxon>Agaricomycetes</taxon>
        <taxon>Agaricomycetidae</taxon>
        <taxon>Agaricales</taxon>
        <taxon>Agaricineae</taxon>
        <taxon>Agaricaceae</taxon>
        <taxon>Agaricus</taxon>
    </lineage>
</organism>